<dbReference type="SMART" id="SM00981">
    <property type="entry name" value="THUMP"/>
    <property type="match status" value="1"/>
</dbReference>
<dbReference type="PROSITE" id="PS00092">
    <property type="entry name" value="N6_MTASE"/>
    <property type="match status" value="1"/>
</dbReference>
<comment type="function">
    <text evidence="6">Specifically methylates the guanine in position 2445 (m2G2445) and the guanine in position 2069 (m7G2069) of 23S rRNA.</text>
</comment>
<comment type="catalytic activity">
    <reaction evidence="6">
        <text>guanosine(2069) in 23S rRNA + S-adenosyl-L-methionine = N(2)-methylguanosine(2069) in 23S rRNA + S-adenosyl-L-homocysteine + H(+)</text>
        <dbReference type="Rhea" id="RHEA:43772"/>
        <dbReference type="Rhea" id="RHEA-COMP:10688"/>
        <dbReference type="Rhea" id="RHEA-COMP:10689"/>
        <dbReference type="ChEBI" id="CHEBI:15378"/>
        <dbReference type="ChEBI" id="CHEBI:57856"/>
        <dbReference type="ChEBI" id="CHEBI:59789"/>
        <dbReference type="ChEBI" id="CHEBI:74269"/>
        <dbReference type="ChEBI" id="CHEBI:74481"/>
        <dbReference type="EC" id="2.1.1.264"/>
    </reaction>
</comment>
<evidence type="ECO:0000256" key="5">
    <source>
        <dbReference type="ARBA" id="ARBA00022691"/>
    </source>
</evidence>
<dbReference type="InterPro" id="IPR019614">
    <property type="entry name" value="SAM-dep_methyl-trfase"/>
</dbReference>
<dbReference type="AlphaFoldDB" id="A0A368NTY1"/>
<dbReference type="Pfam" id="PF02926">
    <property type="entry name" value="THUMP"/>
    <property type="match status" value="1"/>
</dbReference>
<evidence type="ECO:0000256" key="7">
    <source>
        <dbReference type="PROSITE-ProRule" id="PRU00529"/>
    </source>
</evidence>
<reference evidence="9 10" key="1">
    <citation type="submission" date="2018-07" db="EMBL/GenBank/DDBJ databases">
        <title>Corallincola holothuriorum sp. nov., a new facultative anaerobe isolated from sea cucumber Apostichopus japonicus.</title>
        <authorList>
            <person name="Xia H."/>
        </authorList>
    </citation>
    <scope>NUCLEOTIDE SEQUENCE [LARGE SCALE GENOMIC DNA]</scope>
    <source>
        <strain evidence="9 10">C4</strain>
    </source>
</reference>
<keyword evidence="2 6" id="KW-0698">rRNA processing</keyword>
<keyword evidence="7" id="KW-0694">RNA-binding</keyword>
<dbReference type="GO" id="GO:0005737">
    <property type="term" value="C:cytoplasm"/>
    <property type="evidence" value="ECO:0007669"/>
    <property type="project" value="UniProtKB-SubCell"/>
</dbReference>
<keyword evidence="10" id="KW-1185">Reference proteome</keyword>
<evidence type="ECO:0000256" key="1">
    <source>
        <dbReference type="ARBA" id="ARBA00022490"/>
    </source>
</evidence>
<accession>A0A368NTY1</accession>
<evidence type="ECO:0000313" key="10">
    <source>
        <dbReference type="Proteomes" id="UP000252558"/>
    </source>
</evidence>
<dbReference type="Pfam" id="PF10672">
    <property type="entry name" value="Methyltrans_SAM"/>
    <property type="match status" value="1"/>
</dbReference>
<dbReference type="InterPro" id="IPR017244">
    <property type="entry name" value="23SrRNA_methyltr_KL"/>
</dbReference>
<evidence type="ECO:0000259" key="8">
    <source>
        <dbReference type="PROSITE" id="PS51165"/>
    </source>
</evidence>
<evidence type="ECO:0000256" key="3">
    <source>
        <dbReference type="ARBA" id="ARBA00022603"/>
    </source>
</evidence>
<comment type="subcellular location">
    <subcellularLocation>
        <location evidence="6">Cytoplasm</location>
    </subcellularLocation>
</comment>
<dbReference type="EC" id="2.1.1.173" evidence="6"/>
<evidence type="ECO:0000256" key="2">
    <source>
        <dbReference type="ARBA" id="ARBA00022552"/>
    </source>
</evidence>
<dbReference type="Pfam" id="PF22020">
    <property type="entry name" value="RlmL_1st"/>
    <property type="match status" value="1"/>
</dbReference>
<dbReference type="Pfam" id="PF01170">
    <property type="entry name" value="UPF0020"/>
    <property type="match status" value="1"/>
</dbReference>
<dbReference type="GO" id="GO:0003723">
    <property type="term" value="F:RNA binding"/>
    <property type="evidence" value="ECO:0007669"/>
    <property type="project" value="UniProtKB-UniRule"/>
</dbReference>
<dbReference type="PROSITE" id="PS01261">
    <property type="entry name" value="UPF0020"/>
    <property type="match status" value="1"/>
</dbReference>
<dbReference type="Gene3D" id="3.40.50.150">
    <property type="entry name" value="Vaccinia Virus protein VP39"/>
    <property type="match status" value="2"/>
</dbReference>
<dbReference type="HAMAP" id="MF_01858">
    <property type="entry name" value="23SrRNA_methyltr_KL"/>
    <property type="match status" value="1"/>
</dbReference>
<keyword evidence="1 6" id="KW-0963">Cytoplasm</keyword>
<dbReference type="PANTHER" id="PTHR47313:SF1">
    <property type="entry name" value="RIBOSOMAL RNA LARGE SUBUNIT METHYLTRANSFERASE K_L"/>
    <property type="match status" value="1"/>
</dbReference>
<dbReference type="CDD" id="cd11715">
    <property type="entry name" value="THUMP_AdoMetMT"/>
    <property type="match status" value="1"/>
</dbReference>
<dbReference type="PANTHER" id="PTHR47313">
    <property type="entry name" value="RIBOSOMAL RNA LARGE SUBUNIT METHYLTRANSFERASE K/L"/>
    <property type="match status" value="1"/>
</dbReference>
<comment type="similarity">
    <text evidence="6">Belongs to the methyltransferase superfamily. RlmKL family.</text>
</comment>
<comment type="caution">
    <text evidence="9">The sequence shown here is derived from an EMBL/GenBank/DDBJ whole genome shotgun (WGS) entry which is preliminary data.</text>
</comment>
<dbReference type="Gene3D" id="3.30.750.80">
    <property type="entry name" value="RNA methyltransferase domain (HRMD) like"/>
    <property type="match status" value="1"/>
</dbReference>
<dbReference type="InterPro" id="IPR000241">
    <property type="entry name" value="RlmKL-like_Mtase"/>
</dbReference>
<dbReference type="CDD" id="cd02440">
    <property type="entry name" value="AdoMet_MTases"/>
    <property type="match status" value="1"/>
</dbReference>
<dbReference type="NCBIfam" id="NF008748">
    <property type="entry name" value="PRK11783.1"/>
    <property type="match status" value="1"/>
</dbReference>
<dbReference type="InterPro" id="IPR004114">
    <property type="entry name" value="THUMP_dom"/>
</dbReference>
<dbReference type="Gene3D" id="3.30.2130.30">
    <property type="match status" value="1"/>
</dbReference>
<protein>
    <recommendedName>
        <fullName evidence="6">Ribosomal RNA large subunit methyltransferase K/L</fullName>
    </recommendedName>
    <domain>
        <recommendedName>
            <fullName evidence="6">23S rRNA m2G2445 methyltransferase</fullName>
            <ecNumber evidence="6">2.1.1.173</ecNumber>
        </recommendedName>
        <alternativeName>
            <fullName evidence="6">rRNA (guanine-N(2)-)-methyltransferase RlmL</fullName>
        </alternativeName>
    </domain>
    <domain>
        <recommendedName>
            <fullName evidence="6">23S rRNA m7G2069 methyltransferase</fullName>
            <ecNumber evidence="6">2.1.1.264</ecNumber>
        </recommendedName>
        <alternativeName>
            <fullName evidence="6">rRNA (guanine-N(7)-)-methyltransferase RlmK</fullName>
        </alternativeName>
    </domain>
</protein>
<dbReference type="InterPro" id="IPR053943">
    <property type="entry name" value="RlmKL-like_Mtase_CS"/>
</dbReference>
<dbReference type="EC" id="2.1.1.264" evidence="6"/>
<keyword evidence="3 6" id="KW-0489">Methyltransferase</keyword>
<dbReference type="InterPro" id="IPR054170">
    <property type="entry name" value="RlmL_1st"/>
</dbReference>
<keyword evidence="5 6" id="KW-0949">S-adenosyl-L-methionine</keyword>
<dbReference type="SUPFAM" id="SSF53335">
    <property type="entry name" value="S-adenosyl-L-methionine-dependent methyltransferases"/>
    <property type="match status" value="2"/>
</dbReference>
<dbReference type="Proteomes" id="UP000252558">
    <property type="component" value="Unassembled WGS sequence"/>
</dbReference>
<sequence>MRCPFSRSRTFMTLPFFITAPLGTEDLVAREAEQYGAAEVKVTRAGVRVEAETAFIYRFCLNSRVASRLLFRLGEYDVNSADSLHAAAKQIDWQQHMHADATIAVHFDGTNDWMRNTQFGAQTVKDAVVDYMRDAGLPRPNVDKTHPDLRIHAYLHRDRISLAIDLSGPLHMRGYRDKAGKAPMRETLAAAMLMRGNWQASDDQPLVDPMCGSGTILIEAAMMAANVGPGLLRDFFPFQRWPLANQNEWKSVRDEAEIKAKEGRATTGKRFFGLDLDRSVLGLAKDNAHAAGVGHLINFAYGDIADLTNKYGAQGTVISNPPYGERLGTLAEVLALHYQFGTQLKAHFGDWRALIYNIDGSLLNQLRMRADKRHTLYNGQLKGTLASYQISSSEPKPIAEDFINRVKKNMKRLNKWIKQSDTDCYRVYDRDLPEYNLAIDFYGDWVIVQEFAAPKTIDEKKAQNRLNDALVALADLPQVDSRQIALKTRMRQRGAQQYERQQQANVWFKVNEGQCRFWINPLDYLDTGLFLDHRTVRMELGAMAEGQRVLNLFCYTGTATCHAAKGGATSSVSVDMSRTYLDWAARNFELNGMDPKQHQLIKADCMKWLVSTSDRFDLIFIDPPSFSNSKKMEGHFDVQRDHVELLAYARELLTPGGVIVFSNNLRGFKLDSEKLAKYDLSIQDVTEASLPEDFKRNQRIHHCFLLECER</sequence>
<dbReference type="PIRSF" id="PIRSF037618">
    <property type="entry name" value="RNA_Mtase_bacteria_prd"/>
    <property type="match status" value="1"/>
</dbReference>
<evidence type="ECO:0000256" key="4">
    <source>
        <dbReference type="ARBA" id="ARBA00022679"/>
    </source>
</evidence>
<gene>
    <name evidence="6" type="primary">rlmL</name>
    <name evidence="9" type="ORF">DU002_01515</name>
</gene>
<organism evidence="9 10">
    <name type="scientific">Corallincola holothuriorum</name>
    <dbReference type="NCBI Taxonomy" id="2282215"/>
    <lineage>
        <taxon>Bacteria</taxon>
        <taxon>Pseudomonadati</taxon>
        <taxon>Pseudomonadota</taxon>
        <taxon>Gammaproteobacteria</taxon>
        <taxon>Alteromonadales</taxon>
        <taxon>Psychromonadaceae</taxon>
        <taxon>Corallincola</taxon>
    </lineage>
</organism>
<dbReference type="EMBL" id="QPID01000001">
    <property type="protein sequence ID" value="RCU52671.1"/>
    <property type="molecule type" value="Genomic_DNA"/>
</dbReference>
<comment type="catalytic activity">
    <reaction evidence="6">
        <text>guanosine(2445) in 23S rRNA + S-adenosyl-L-methionine = N(2)-methylguanosine(2445) in 23S rRNA + S-adenosyl-L-homocysteine + H(+)</text>
        <dbReference type="Rhea" id="RHEA:42740"/>
        <dbReference type="Rhea" id="RHEA-COMP:10215"/>
        <dbReference type="Rhea" id="RHEA-COMP:10216"/>
        <dbReference type="ChEBI" id="CHEBI:15378"/>
        <dbReference type="ChEBI" id="CHEBI:57856"/>
        <dbReference type="ChEBI" id="CHEBI:59789"/>
        <dbReference type="ChEBI" id="CHEBI:74269"/>
        <dbReference type="ChEBI" id="CHEBI:74481"/>
        <dbReference type="EC" id="2.1.1.173"/>
    </reaction>
</comment>
<dbReference type="InterPro" id="IPR002052">
    <property type="entry name" value="DNA_methylase_N6_adenine_CS"/>
</dbReference>
<dbReference type="GO" id="GO:0070043">
    <property type="term" value="F:rRNA (guanine-N7-)-methyltransferase activity"/>
    <property type="evidence" value="ECO:0007669"/>
    <property type="project" value="UniProtKB-UniRule"/>
</dbReference>
<keyword evidence="4 6" id="KW-0808">Transferase</keyword>
<name>A0A368NTY1_9GAMM</name>
<dbReference type="InterPro" id="IPR029063">
    <property type="entry name" value="SAM-dependent_MTases_sf"/>
</dbReference>
<dbReference type="PROSITE" id="PS51165">
    <property type="entry name" value="THUMP"/>
    <property type="match status" value="1"/>
</dbReference>
<proteinExistence type="inferred from homology"/>
<evidence type="ECO:0000256" key="6">
    <source>
        <dbReference type="HAMAP-Rule" id="MF_01858"/>
    </source>
</evidence>
<evidence type="ECO:0000313" key="9">
    <source>
        <dbReference type="EMBL" id="RCU52671.1"/>
    </source>
</evidence>
<dbReference type="GO" id="GO:0052915">
    <property type="term" value="F:23S rRNA (guanine(2445)-N(2))-methyltransferase activity"/>
    <property type="evidence" value="ECO:0007669"/>
    <property type="project" value="UniProtKB-UniRule"/>
</dbReference>
<feature type="domain" description="THUMP" evidence="8">
    <location>
        <begin position="55"/>
        <end position="166"/>
    </location>
</feature>